<dbReference type="STRING" id="7375.A0A0L0C3K0"/>
<dbReference type="SMART" id="SM00386">
    <property type="entry name" value="HAT"/>
    <property type="match status" value="3"/>
</dbReference>
<accession>A0A0L0C3K0</accession>
<gene>
    <name evidence="6" type="ORF">FF38_13012</name>
</gene>
<dbReference type="Gene3D" id="4.10.280.10">
    <property type="entry name" value="Helix-loop-helix DNA-binding domain"/>
    <property type="match status" value="1"/>
</dbReference>
<feature type="region of interest" description="Disordered" evidence="3">
    <location>
        <begin position="1498"/>
        <end position="1525"/>
    </location>
</feature>
<feature type="region of interest" description="Disordered" evidence="3">
    <location>
        <begin position="1591"/>
        <end position="1663"/>
    </location>
</feature>
<dbReference type="InterPro" id="IPR036638">
    <property type="entry name" value="HLH_DNA-bd_sf"/>
</dbReference>
<feature type="compositionally biased region" description="Polar residues" evidence="3">
    <location>
        <begin position="819"/>
        <end position="829"/>
    </location>
</feature>
<evidence type="ECO:0008006" key="8">
    <source>
        <dbReference type="Google" id="ProtNLM"/>
    </source>
</evidence>
<dbReference type="OrthoDB" id="412781at2759"/>
<comment type="subcellular location">
    <subcellularLocation>
        <location evidence="1">Nucleus</location>
        <location evidence="1">Nucleolus</location>
    </subcellularLocation>
</comment>
<dbReference type="SMART" id="SM00353">
    <property type="entry name" value="HLH"/>
    <property type="match status" value="1"/>
</dbReference>
<comment type="caution">
    <text evidence="6">The sequence shown here is derived from an EMBL/GenBank/DDBJ whole genome shotgun (WGS) entry which is preliminary data.</text>
</comment>
<dbReference type="PANTHER" id="PTHR23270:SF10">
    <property type="entry name" value="PROTEIN RRP5 HOMOLOG"/>
    <property type="match status" value="1"/>
</dbReference>
<dbReference type="Gene3D" id="1.25.40.10">
    <property type="entry name" value="Tetratricopeptide repeat domain"/>
    <property type="match status" value="1"/>
</dbReference>
<dbReference type="PANTHER" id="PTHR23270">
    <property type="entry name" value="PROGRAMMED CELL DEATH PROTEIN 11 PRE-RRNA PROCESSING PROTEIN RRP5"/>
    <property type="match status" value="1"/>
</dbReference>
<feature type="compositionally biased region" description="Basic and acidic residues" evidence="3">
    <location>
        <begin position="1626"/>
        <end position="1642"/>
    </location>
</feature>
<name>A0A0L0C3K0_LUCCU</name>
<dbReference type="InterPro" id="IPR045209">
    <property type="entry name" value="Rrp5"/>
</dbReference>
<feature type="domain" description="BHLH" evidence="5">
    <location>
        <begin position="1241"/>
        <end position="1300"/>
    </location>
</feature>
<sequence length="2376" mass="267152">MVIVEKSFPRGGIVESKEAVATKPEQIFGAVQKKIKRNKTKTTAALVEEDEDLKPRSAELLTYDTIQDGMIVMGIVKSVDQLYLNVTLPGRISARVSALEISDAYTKSMKEFLQNSQSEGYKPLNDLYSVGKIVYGRIKEIKQGDKGEIQVDMTLKPSEVHAELVHANIKKGFVFNGAVEEIQEHGYIIESGIKGLRCFVPIEKSEAGHAVGELIYLKVDKVTVDKSVSTCICAEIKPNKLKIKDQNDPNLDYILPTTIVNFQVSKVLKNGLQGSIMNEVYTAYVNEHQLADPLTLPEDYEVNVKYEARILYVMPLTKFVYLTLNLRNNVDTKTDTSEEGEDEESTKTKLNPGDIVENAKVHHLGTGGVVLILNNKFKGIISYKTIKANYKGNYDQDELLAKYARKSKHTVRITNYDIMDSMYICTDDVAAVNEKYFSFNDIKPGDFVTATVKEVNHKVGGYSLQLGRINAFIEKLFLAPSAKTLDPKTKVKCRVVNVNPERKLVYLTNRSEYMNKSSKPLLSLDEAKLNSNYLGTVVKCTNTFALVKFFGEVKGLFYKQNALPGQLENLEEGQTIQFRIASKKDNQLILGLVENAFKLGEICPVTVVHTLDSGLEIKVNYFNNEGEDMEQKGLIPVRLLSDYIDLLRAKLHLYPVGEELKAVCISGSIFSLRDVKYFSEHLTCDWKSLKIGNIIKSYVKDVNEDVVEIVVPIEGYSKTVKVHLKMMLVNAFNDKNIELSPDQVVYVKVLGKEDSTKTITVSAKLTDVWDGKMSSTANFCERLEDVLPSVKVSGPNSSDVEFYELKSATRTIRPDNIPTFKTVTPTSRTQLKLQLQREQQQQELERREAEKRETDAFQQQQQQQQHQLQSVYHNQQQQKQQINLEQQQHNNSNNNNNNNVGSSPQVQIQSNHNNSSGNSHNRNSNSDSYGSKNMDTLMIPQAQSSPVTVKVPLNSIGVELPQQVLQVRTILENPTRYHVIQKQKNQVRQYLSESFKNQTDWSGRAASSLANLRVTVASSNPNQQQTHQNNERSSSSYTLGMNANNSIVNDNCSSVNSSPRQMRMTPAASPNSATILDDNMPLSPYSMGNNNSNGANSYYMPYTSSDNGNQQSSLKSFGNNSASNLGNSKSANNTSLGSRSNPGNLVKMMRNTNFMNSSGPSGMASPIQSATPSLSSVATSNSELPPSFESDADLDFEDILHNNNLNDTLKFDDSFSTELNIKQEPHSMSEAEASALAKDRQKKDNHNMIERRRRFNINDRIKELGTLLPKTNDPYYEVVRDIRPNKGTILKSSVDYIKCLKHEVARLKQNEYRQRQIEVQNRRLLNRIKELEMQAKSHGIPLTDFNNTSVSAPTPTTSYLKNASPSNNMNHHSTPLINNEVSQEQQSTNASNHNNNNNNNNNNDNNLNININTMEDLMEDSKHNLLQGSGGGGGLGIDTMLSIPSNQLLQSAPHSPSLQMQCSIHSYTSNGGNDCNEHNHNDSCCSSSHQLSLDDIYASSSPVSSPAHHTHSNTTSTTPTPTNHHQTPLNTCCGAGSSLGCLSSSCSNNCHHKYQHGSNSTLQQCQPSPNSNSANFDLMVACGSDSLGDCHHHHHHHHHNNNDSLAASPTSLQHGRDPLLSSSHQHPLDAHSHLDTLDPHQHDLHHHHPLHDDPDDMDHHQHHHSVDLASAIMSDTLSLVSSNPSESILLSSDFLDIDMSYLMEISDIKQQLKKQGHAIARYSPGDKVTAQFRAVNEVTNDWEYVLNETEVVGIVKTSVVGKAKPPKQGTKQECVILWVDYSNQLVFLSNKPGDLEHISTEKNIPTNLVGKSGINAKVLFKNESVFVCSLKKGKNPVVFCPTQLHYNDFEYTASKTIDEGQFCKLAFIHDSQPIAILDDTHKLWQEINRKRKLVKEEKTTEAVESKKQKLDKTKTEEKQEPLVLTKKQILENEAKSKKEKQIEQAKKQQLDMLEKKKDKKRTASETKTQETVKTTKTAAKKTKTEESNNDNETKEEDTLLFYEDKAPDTKAAAKVIEVNKTTVNSNTNKKMQKPAVKSLTGVTDFWNLDINNISTNVESSDDDDDDNEEKDEKASSKKKLTAAEKFKKQREEEARLRAIEEKYADPNQLPDSVDQFDRLVLSDPNNSKHWINYMVFHLQSTEIDKARAVARRALKTITFRNTDDQINIWVALLNLELRYGSKETFNDTLKEALMYNEPLKIYLRTVEIITDAQKTAELVEIIGNLTKKFKTEPEVWRVCANAFFTVGMTERAQQLLHKALACLPERDHVNTIVVFANLNHRHGNNEMAQTLLDQVVTSYPKRVDVWCQYVDMLVKAELIDSARNILERAVVQKIPLRKMRTIFKKYLEFEERFGNDTNVQRVKLLAMDYVKKNENL</sequence>
<dbReference type="InterPro" id="IPR031867">
    <property type="entry name" value="MiT/TFE_N"/>
</dbReference>
<dbReference type="PROSITE" id="PS50126">
    <property type="entry name" value="S1"/>
    <property type="match status" value="2"/>
</dbReference>
<feature type="region of interest" description="Disordered" evidence="3">
    <location>
        <begin position="815"/>
        <end position="934"/>
    </location>
</feature>
<dbReference type="Gene3D" id="2.40.50.140">
    <property type="entry name" value="Nucleic acid-binding proteins"/>
    <property type="match status" value="2"/>
</dbReference>
<dbReference type="InterPro" id="IPR003029">
    <property type="entry name" value="S1_domain"/>
</dbReference>
<dbReference type="SMART" id="SM00316">
    <property type="entry name" value="S1"/>
    <property type="match status" value="7"/>
</dbReference>
<feature type="compositionally biased region" description="Polar residues" evidence="3">
    <location>
        <begin position="1150"/>
        <end position="1184"/>
    </location>
</feature>
<dbReference type="InterPro" id="IPR003107">
    <property type="entry name" value="HAT"/>
</dbReference>
<protein>
    <recommendedName>
        <fullName evidence="8">S1 motif domain-containing protein</fullName>
    </recommendedName>
</protein>
<dbReference type="SUPFAM" id="SSF47459">
    <property type="entry name" value="HLH, helix-loop-helix DNA-binding domain"/>
    <property type="match status" value="1"/>
</dbReference>
<feature type="compositionally biased region" description="Polar residues" evidence="3">
    <location>
        <begin position="1603"/>
        <end position="1613"/>
    </location>
</feature>
<feature type="region of interest" description="Disordered" evidence="3">
    <location>
        <begin position="1934"/>
        <end position="2002"/>
    </location>
</feature>
<feature type="compositionally biased region" description="Low complexity" evidence="3">
    <location>
        <begin position="1389"/>
        <end position="1408"/>
    </location>
</feature>
<feature type="compositionally biased region" description="Polar residues" evidence="3">
    <location>
        <begin position="1344"/>
        <end position="1388"/>
    </location>
</feature>
<evidence type="ECO:0000256" key="1">
    <source>
        <dbReference type="ARBA" id="ARBA00004604"/>
    </source>
</evidence>
<feature type="region of interest" description="Disordered" evidence="3">
    <location>
        <begin position="1897"/>
        <end position="1918"/>
    </location>
</feature>
<feature type="compositionally biased region" description="Basic and acidic residues" evidence="3">
    <location>
        <begin position="1934"/>
        <end position="1970"/>
    </location>
</feature>
<dbReference type="InterPro" id="IPR012340">
    <property type="entry name" value="NA-bd_OB-fold"/>
</dbReference>
<keyword evidence="7" id="KW-1185">Reference proteome</keyword>
<dbReference type="GO" id="GO:0046983">
    <property type="term" value="F:protein dimerization activity"/>
    <property type="evidence" value="ECO:0007669"/>
    <property type="project" value="InterPro"/>
</dbReference>
<evidence type="ECO:0000256" key="2">
    <source>
        <dbReference type="ARBA" id="ARBA00022552"/>
    </source>
</evidence>
<evidence type="ECO:0000313" key="7">
    <source>
        <dbReference type="Proteomes" id="UP000037069"/>
    </source>
</evidence>
<dbReference type="InterPro" id="IPR011598">
    <property type="entry name" value="bHLH_dom"/>
</dbReference>
<feature type="compositionally biased region" description="Polar residues" evidence="3">
    <location>
        <begin position="1102"/>
        <end position="1143"/>
    </location>
</feature>
<feature type="compositionally biased region" description="Low complexity" evidence="3">
    <location>
        <begin position="830"/>
        <end position="842"/>
    </location>
</feature>
<evidence type="ECO:0000259" key="5">
    <source>
        <dbReference type="PROSITE" id="PS50888"/>
    </source>
</evidence>
<feature type="compositionally biased region" description="Basic and acidic residues" evidence="3">
    <location>
        <begin position="2070"/>
        <end position="2086"/>
    </location>
</feature>
<dbReference type="GO" id="GO:0032040">
    <property type="term" value="C:small-subunit processome"/>
    <property type="evidence" value="ECO:0007669"/>
    <property type="project" value="TreeGrafter"/>
</dbReference>
<evidence type="ECO:0000259" key="4">
    <source>
        <dbReference type="PROSITE" id="PS50126"/>
    </source>
</evidence>
<feature type="region of interest" description="Disordered" evidence="3">
    <location>
        <begin position="1340"/>
        <end position="1408"/>
    </location>
</feature>
<dbReference type="Proteomes" id="UP000037069">
    <property type="component" value="Unassembled WGS sequence"/>
</dbReference>
<dbReference type="GO" id="GO:0003723">
    <property type="term" value="F:RNA binding"/>
    <property type="evidence" value="ECO:0007669"/>
    <property type="project" value="TreeGrafter"/>
</dbReference>
<proteinExistence type="predicted"/>
<dbReference type="PROSITE" id="PS50888">
    <property type="entry name" value="BHLH"/>
    <property type="match status" value="1"/>
</dbReference>
<feature type="compositionally biased region" description="Basic and acidic residues" evidence="3">
    <location>
        <begin position="843"/>
        <end position="855"/>
    </location>
</feature>
<dbReference type="EMBL" id="JRES01000953">
    <property type="protein sequence ID" value="KNC26827.1"/>
    <property type="molecule type" value="Genomic_DNA"/>
</dbReference>
<feature type="compositionally biased region" description="Polar residues" evidence="3">
    <location>
        <begin position="1018"/>
        <end position="1060"/>
    </location>
</feature>
<feature type="region of interest" description="Disordered" evidence="3">
    <location>
        <begin position="1018"/>
        <end position="1190"/>
    </location>
</feature>
<feature type="compositionally biased region" description="Low complexity" evidence="3">
    <location>
        <begin position="910"/>
        <end position="928"/>
    </location>
</feature>
<feature type="domain" description="S1 motif" evidence="4">
    <location>
        <begin position="445"/>
        <end position="510"/>
    </location>
</feature>
<feature type="compositionally biased region" description="Polar residues" evidence="3">
    <location>
        <begin position="900"/>
        <end position="909"/>
    </location>
</feature>
<evidence type="ECO:0000313" key="6">
    <source>
        <dbReference type="EMBL" id="KNC26827.1"/>
    </source>
</evidence>
<organism evidence="6 7">
    <name type="scientific">Lucilia cuprina</name>
    <name type="common">Green bottle fly</name>
    <name type="synonym">Australian sheep blowfly</name>
    <dbReference type="NCBI Taxonomy" id="7375"/>
    <lineage>
        <taxon>Eukaryota</taxon>
        <taxon>Metazoa</taxon>
        <taxon>Ecdysozoa</taxon>
        <taxon>Arthropoda</taxon>
        <taxon>Hexapoda</taxon>
        <taxon>Insecta</taxon>
        <taxon>Pterygota</taxon>
        <taxon>Neoptera</taxon>
        <taxon>Endopterygota</taxon>
        <taxon>Diptera</taxon>
        <taxon>Brachycera</taxon>
        <taxon>Muscomorpha</taxon>
        <taxon>Oestroidea</taxon>
        <taxon>Calliphoridae</taxon>
        <taxon>Luciliinae</taxon>
        <taxon>Lucilia</taxon>
    </lineage>
</organism>
<dbReference type="Pfam" id="PF15951">
    <property type="entry name" value="MITF_TFEB_C_3_N"/>
    <property type="match status" value="1"/>
</dbReference>
<feature type="region of interest" description="Disordered" evidence="3">
    <location>
        <begin position="2054"/>
        <end position="2086"/>
    </location>
</feature>
<keyword evidence="2" id="KW-0698">rRNA processing</keyword>
<feature type="compositionally biased region" description="Low complexity" evidence="3">
    <location>
        <begin position="1085"/>
        <end position="1100"/>
    </location>
</feature>
<dbReference type="SUPFAM" id="SSF50249">
    <property type="entry name" value="Nucleic acid-binding proteins"/>
    <property type="match status" value="3"/>
</dbReference>
<dbReference type="GO" id="GO:0006364">
    <property type="term" value="P:rRNA processing"/>
    <property type="evidence" value="ECO:0007669"/>
    <property type="project" value="UniProtKB-KW"/>
</dbReference>
<dbReference type="Pfam" id="PF00010">
    <property type="entry name" value="HLH"/>
    <property type="match status" value="1"/>
</dbReference>
<reference evidence="6 7" key="1">
    <citation type="journal article" date="2015" name="Nat. Commun.">
        <title>Lucilia cuprina genome unlocks parasitic fly biology to underpin future interventions.</title>
        <authorList>
            <person name="Anstead C.A."/>
            <person name="Korhonen P.K."/>
            <person name="Young N.D."/>
            <person name="Hall R.S."/>
            <person name="Jex A.R."/>
            <person name="Murali S.C."/>
            <person name="Hughes D.S."/>
            <person name="Lee S.F."/>
            <person name="Perry T."/>
            <person name="Stroehlein A.J."/>
            <person name="Ansell B.R."/>
            <person name="Breugelmans B."/>
            <person name="Hofmann A."/>
            <person name="Qu J."/>
            <person name="Dugan S."/>
            <person name="Lee S.L."/>
            <person name="Chao H."/>
            <person name="Dinh H."/>
            <person name="Han Y."/>
            <person name="Doddapaneni H.V."/>
            <person name="Worley K.C."/>
            <person name="Muzny D.M."/>
            <person name="Ioannidis P."/>
            <person name="Waterhouse R.M."/>
            <person name="Zdobnov E.M."/>
            <person name="James P.J."/>
            <person name="Bagnall N.H."/>
            <person name="Kotze A.C."/>
            <person name="Gibbs R.A."/>
            <person name="Richards S."/>
            <person name="Batterham P."/>
            <person name="Gasser R.B."/>
        </authorList>
    </citation>
    <scope>NUCLEOTIDE SEQUENCE [LARGE SCALE GENOMIC DNA]</scope>
    <source>
        <strain evidence="6 7">LS</strain>
        <tissue evidence="6">Full body</tissue>
    </source>
</reference>
<feature type="compositionally biased region" description="Low complexity" evidence="3">
    <location>
        <begin position="858"/>
        <end position="899"/>
    </location>
</feature>
<feature type="domain" description="S1 motif" evidence="4">
    <location>
        <begin position="69"/>
        <end position="156"/>
    </location>
</feature>
<evidence type="ECO:0000256" key="3">
    <source>
        <dbReference type="SAM" id="MobiDB-lite"/>
    </source>
</evidence>
<dbReference type="InterPro" id="IPR011990">
    <property type="entry name" value="TPR-like_helical_dom_sf"/>
</dbReference>
<dbReference type="SUPFAM" id="SSF48452">
    <property type="entry name" value="TPR-like"/>
    <property type="match status" value="2"/>
</dbReference>
<feature type="compositionally biased region" description="Acidic residues" evidence="3">
    <location>
        <begin position="2059"/>
        <end position="2069"/>
    </location>
</feature>